<dbReference type="Proteomes" id="UP001175000">
    <property type="component" value="Unassembled WGS sequence"/>
</dbReference>
<feature type="region of interest" description="Disordered" evidence="1">
    <location>
        <begin position="1"/>
        <end position="21"/>
    </location>
</feature>
<organism evidence="3 4">
    <name type="scientific">Immersiella caudata</name>
    <dbReference type="NCBI Taxonomy" id="314043"/>
    <lineage>
        <taxon>Eukaryota</taxon>
        <taxon>Fungi</taxon>
        <taxon>Dikarya</taxon>
        <taxon>Ascomycota</taxon>
        <taxon>Pezizomycotina</taxon>
        <taxon>Sordariomycetes</taxon>
        <taxon>Sordariomycetidae</taxon>
        <taxon>Sordariales</taxon>
        <taxon>Lasiosphaeriaceae</taxon>
        <taxon>Immersiella</taxon>
    </lineage>
</organism>
<evidence type="ECO:0000313" key="3">
    <source>
        <dbReference type="EMBL" id="KAK0620986.1"/>
    </source>
</evidence>
<feature type="domain" description="Heterokaryon incompatibility" evidence="2">
    <location>
        <begin position="197"/>
        <end position="379"/>
    </location>
</feature>
<protein>
    <submittedName>
        <fullName evidence="3">Heterokaryon incompatibility protein-domain-containing protein</fullName>
    </submittedName>
</protein>
<evidence type="ECO:0000313" key="4">
    <source>
        <dbReference type="Proteomes" id="UP001175000"/>
    </source>
</evidence>
<keyword evidence="4" id="KW-1185">Reference proteome</keyword>
<comment type="caution">
    <text evidence="3">The sequence shown here is derived from an EMBL/GenBank/DDBJ whole genome shotgun (WGS) entry which is preliminary data.</text>
</comment>
<gene>
    <name evidence="3" type="ORF">B0T14DRAFT_522525</name>
</gene>
<name>A0AA39WT03_9PEZI</name>
<sequence>MSRIEAGSGRCSNCSPEGRPNARRKIPPCALDRNAKDGRCATCSLIRDVVGSFAPVVAAELEKVGLGGTKSALNSIIVKYRTGSFIKVCLCYDLLDCDDGRMLIPLDIFLDAEKLHTLPPPPHIAPVLCVSRNIPSRLDIPWVTNLTRTWIQQCDESHMACAVSSNPSLPTRVLDLGNPGAENGIKLKLSNDERGQYIALSYRWGANAIRGSTLLTTTSCLADHLIGIPWKDIPQTFRDAIELSWALGIRYLWIDSLCILQDDTVDWDTESASMAKVYENSFLTIAATAGLDNCAKMLTERWTQFESSEGRYTIQPSITSVPVTRRVSPGAAGHLSLSPLPLFVRYELHTAHNRFVDGDNAQQHTADSPLLTRAWSFQERLLAPRTLHFHAEEMVWECKTDMRCECGRLEDNPRSFPKRYPVRRAGASSYASSIPPSRAWLKSSLTWAMLNAEDLFHLVWIWIDLVSEYLQLKLTYEKDRLPALSGLASSFARPELGRYLAGMWEAALPEGLLFTVDYEENPRAQTPLVARLDSQSTPASHAALVDAPTWSWSSIAFDHGTVVSFAAILHAQGQSGRNWIRCKDFCLIDSRVDPMTSNPFGWTTGKQLTIRGLLGDCSELIRNLVGNRETAGQRAGISFFSDQRFEIGFEGGSHPKICYLHVGQVNGDRDSNDLTSDHPCLGLVIQRVSVASHDNTYRRLGVLVYGEHTVSCLKQLEAGEIRLV</sequence>
<dbReference type="AlphaFoldDB" id="A0AA39WT03"/>
<dbReference type="PANTHER" id="PTHR33112:SF13">
    <property type="entry name" value="HETEROKARYON INCOMPATIBILITY DOMAIN-CONTAINING PROTEIN"/>
    <property type="match status" value="1"/>
</dbReference>
<proteinExistence type="predicted"/>
<accession>A0AA39WT03</accession>
<dbReference type="EMBL" id="JAULSU010000004">
    <property type="protein sequence ID" value="KAK0620986.1"/>
    <property type="molecule type" value="Genomic_DNA"/>
</dbReference>
<evidence type="ECO:0000259" key="2">
    <source>
        <dbReference type="Pfam" id="PF06985"/>
    </source>
</evidence>
<dbReference type="Pfam" id="PF06985">
    <property type="entry name" value="HET"/>
    <property type="match status" value="1"/>
</dbReference>
<reference evidence="3" key="1">
    <citation type="submission" date="2023-06" db="EMBL/GenBank/DDBJ databases">
        <title>Genome-scale phylogeny and comparative genomics of the fungal order Sordariales.</title>
        <authorList>
            <consortium name="Lawrence Berkeley National Laboratory"/>
            <person name="Hensen N."/>
            <person name="Bonometti L."/>
            <person name="Westerberg I."/>
            <person name="Brannstrom I.O."/>
            <person name="Guillou S."/>
            <person name="Cros-Aarteil S."/>
            <person name="Calhoun S."/>
            <person name="Haridas S."/>
            <person name="Kuo A."/>
            <person name="Mondo S."/>
            <person name="Pangilinan J."/>
            <person name="Riley R."/>
            <person name="Labutti K."/>
            <person name="Andreopoulos B."/>
            <person name="Lipzen A."/>
            <person name="Chen C."/>
            <person name="Yanf M."/>
            <person name="Daum C."/>
            <person name="Ng V."/>
            <person name="Clum A."/>
            <person name="Steindorff A."/>
            <person name="Ohm R."/>
            <person name="Martin F."/>
            <person name="Silar P."/>
            <person name="Natvig D."/>
            <person name="Lalanne C."/>
            <person name="Gautier V."/>
            <person name="Ament-Velasquez S.L."/>
            <person name="Kruys A."/>
            <person name="Hutchinson M.I."/>
            <person name="Powell A.J."/>
            <person name="Barry K."/>
            <person name="Miller A.N."/>
            <person name="Grigoriev I.V."/>
            <person name="Debuchy R."/>
            <person name="Gladieux P."/>
            <person name="Thoren M.H."/>
            <person name="Johannesson H."/>
        </authorList>
    </citation>
    <scope>NUCLEOTIDE SEQUENCE</scope>
    <source>
        <strain evidence="3">CBS 606.72</strain>
    </source>
</reference>
<dbReference type="PANTHER" id="PTHR33112">
    <property type="entry name" value="DOMAIN PROTEIN, PUTATIVE-RELATED"/>
    <property type="match status" value="1"/>
</dbReference>
<evidence type="ECO:0000256" key="1">
    <source>
        <dbReference type="SAM" id="MobiDB-lite"/>
    </source>
</evidence>
<dbReference type="InterPro" id="IPR010730">
    <property type="entry name" value="HET"/>
</dbReference>